<dbReference type="WBParaSite" id="EgrG_000710300">
    <property type="protein sequence ID" value="EgrG_000710300"/>
    <property type="gene ID" value="EgrG_000710300"/>
</dbReference>
<protein>
    <submittedName>
        <fullName evidence="4">Integron gene cassette protein</fullName>
    </submittedName>
</protein>
<dbReference type="Proteomes" id="UP000492820">
    <property type="component" value="Unassembled WGS sequence"/>
</dbReference>
<proteinExistence type="predicted"/>
<sequence length="79" mass="8729">SGSTLDSKRIEKGRTEHQSTERNRRAVVFPFLLRGIGDMVCVCWAGRALALAGSSVRLFAPPLLRLPACPPLRYLQALH</sequence>
<organism evidence="2">
    <name type="scientific">Echinococcus granulosus</name>
    <name type="common">Hydatid tapeworm</name>
    <dbReference type="NCBI Taxonomy" id="6210"/>
    <lineage>
        <taxon>Eukaryota</taxon>
        <taxon>Metazoa</taxon>
        <taxon>Spiralia</taxon>
        <taxon>Lophotrochozoa</taxon>
        <taxon>Platyhelminthes</taxon>
        <taxon>Cestoda</taxon>
        <taxon>Eucestoda</taxon>
        <taxon>Cyclophyllidea</taxon>
        <taxon>Taeniidae</taxon>
        <taxon>Echinococcus</taxon>
        <taxon>Echinococcus granulosus group</taxon>
    </lineage>
</organism>
<feature type="non-terminal residue" evidence="2">
    <location>
        <position position="1"/>
    </location>
</feature>
<accession>A0A068WZ26</accession>
<evidence type="ECO:0000313" key="3">
    <source>
        <dbReference type="Proteomes" id="UP000492820"/>
    </source>
</evidence>
<feature type="region of interest" description="Disordered" evidence="1">
    <location>
        <begin position="1"/>
        <end position="21"/>
    </location>
</feature>
<reference evidence="2" key="2">
    <citation type="submission" date="2014-06" db="EMBL/GenBank/DDBJ databases">
        <authorList>
            <person name="Aslett M."/>
        </authorList>
    </citation>
    <scope>NUCLEOTIDE SEQUENCE</scope>
</reference>
<name>A0A068WZ26_ECHGR</name>
<dbReference type="AlphaFoldDB" id="A0A068WZ26"/>
<evidence type="ECO:0000313" key="2">
    <source>
        <dbReference type="EMBL" id="CDS25137.1"/>
    </source>
</evidence>
<gene>
    <name evidence="2" type="ORF">EgrG_000710300</name>
</gene>
<reference evidence="2 3" key="1">
    <citation type="journal article" date="2013" name="Nature">
        <title>The genomes of four tapeworm species reveal adaptations to parasitism.</title>
        <authorList>
            <person name="Tsai I.J."/>
            <person name="Zarowiecki M."/>
            <person name="Holroyd N."/>
            <person name="Garciarrubio A."/>
            <person name="Sanchez-Flores A."/>
            <person name="Brooks K.L."/>
            <person name="Tracey A."/>
            <person name="Bobes R.J."/>
            <person name="Fragoso G."/>
            <person name="Sciutto E."/>
            <person name="Aslett M."/>
            <person name="Beasley H."/>
            <person name="Bennett H.M."/>
            <person name="Cai J."/>
            <person name="Camicia F."/>
            <person name="Clark R."/>
            <person name="Cucher M."/>
            <person name="De Silva N."/>
            <person name="Day T.A."/>
            <person name="Deplazes P."/>
            <person name="Estrada K."/>
            <person name="Fernandez C."/>
            <person name="Holland P.W."/>
            <person name="Hou J."/>
            <person name="Hu S."/>
            <person name="Huckvale T."/>
            <person name="Hung S.S."/>
            <person name="Kamenetzky L."/>
            <person name="Keane J.A."/>
            <person name="Kiss F."/>
            <person name="Koziol U."/>
            <person name="Lambert O."/>
            <person name="Liu K."/>
            <person name="Luo X."/>
            <person name="Luo Y."/>
            <person name="Macchiaroli N."/>
            <person name="Nichol S."/>
            <person name="Paps J."/>
            <person name="Parkinson J."/>
            <person name="Pouchkina-Stantcheva N."/>
            <person name="Riddiford N."/>
            <person name="Rosenzvit M."/>
            <person name="Salinas G."/>
            <person name="Wasmuth J.D."/>
            <person name="Zamanian M."/>
            <person name="Zheng Y."/>
            <person name="Cai X."/>
            <person name="Soberon X."/>
            <person name="Olson P.D."/>
            <person name="Laclette J.P."/>
            <person name="Brehm K."/>
            <person name="Berriman M."/>
            <person name="Garciarrubio A."/>
            <person name="Bobes R.J."/>
            <person name="Fragoso G."/>
            <person name="Sanchez-Flores A."/>
            <person name="Estrada K."/>
            <person name="Cevallos M.A."/>
            <person name="Morett E."/>
            <person name="Gonzalez V."/>
            <person name="Portillo T."/>
            <person name="Ochoa-Leyva A."/>
            <person name="Jose M.V."/>
            <person name="Sciutto E."/>
            <person name="Landa A."/>
            <person name="Jimenez L."/>
            <person name="Valdes V."/>
            <person name="Carrero J.C."/>
            <person name="Larralde C."/>
            <person name="Morales-Montor J."/>
            <person name="Limon-Lason J."/>
            <person name="Soberon X."/>
            <person name="Laclette J.P."/>
        </authorList>
    </citation>
    <scope>NUCLEOTIDE SEQUENCE [LARGE SCALE GENOMIC DNA]</scope>
</reference>
<evidence type="ECO:0000256" key="1">
    <source>
        <dbReference type="SAM" id="MobiDB-lite"/>
    </source>
</evidence>
<reference evidence="4" key="3">
    <citation type="submission" date="2020-10" db="UniProtKB">
        <authorList>
            <consortium name="WormBaseParasite"/>
        </authorList>
    </citation>
    <scope>IDENTIFICATION</scope>
</reference>
<dbReference type="EMBL" id="LK028742">
    <property type="protein sequence ID" value="CDS25137.1"/>
    <property type="molecule type" value="Genomic_DNA"/>
</dbReference>
<evidence type="ECO:0000313" key="4">
    <source>
        <dbReference type="WBParaSite" id="EgrG_000710300"/>
    </source>
</evidence>